<evidence type="ECO:0000259" key="8">
    <source>
        <dbReference type="PROSITE" id="PS51746"/>
    </source>
</evidence>
<dbReference type="PROSITE" id="PS00018">
    <property type="entry name" value="EF_HAND_1"/>
    <property type="match status" value="1"/>
</dbReference>
<dbReference type="CDD" id="cd00051">
    <property type="entry name" value="EFh"/>
    <property type="match status" value="2"/>
</dbReference>
<evidence type="ECO:0000256" key="3">
    <source>
        <dbReference type="ARBA" id="ARBA00022801"/>
    </source>
</evidence>
<dbReference type="InterPro" id="IPR000222">
    <property type="entry name" value="PP2C_BS"/>
</dbReference>
<dbReference type="Pfam" id="PF00481">
    <property type="entry name" value="PP2C"/>
    <property type="match status" value="1"/>
</dbReference>
<dbReference type="PROSITE" id="PS51746">
    <property type="entry name" value="PPM_2"/>
    <property type="match status" value="1"/>
</dbReference>
<keyword evidence="2" id="KW-0677">Repeat</keyword>
<dbReference type="GO" id="GO:0004721">
    <property type="term" value="F:phosphoprotein phosphatase activity"/>
    <property type="evidence" value="ECO:0007669"/>
    <property type="project" value="UniProtKB-KW"/>
</dbReference>
<dbReference type="Proteomes" id="UP000198287">
    <property type="component" value="Unassembled WGS sequence"/>
</dbReference>
<dbReference type="InterPro" id="IPR001932">
    <property type="entry name" value="PPM-type_phosphatase-like_dom"/>
</dbReference>
<keyword evidence="10" id="KW-1185">Reference proteome</keyword>
<accession>A0A226F6P0</accession>
<protein>
    <submittedName>
        <fullName evidence="9">Myosin regulatory light chain sqh</fullName>
    </submittedName>
</protein>
<dbReference type="STRING" id="158441.A0A226F6P0"/>
<evidence type="ECO:0000313" key="9">
    <source>
        <dbReference type="EMBL" id="OXA65000.1"/>
    </source>
</evidence>
<dbReference type="InterPro" id="IPR011992">
    <property type="entry name" value="EF-hand-dom_pair"/>
</dbReference>
<dbReference type="EMBL" id="LNIX01000001">
    <property type="protein sequence ID" value="OXA65000.1"/>
    <property type="molecule type" value="Genomic_DNA"/>
</dbReference>
<reference evidence="9 10" key="1">
    <citation type="submission" date="2015-12" db="EMBL/GenBank/DDBJ databases">
        <title>The genome of Folsomia candida.</title>
        <authorList>
            <person name="Faddeeva A."/>
            <person name="Derks M.F."/>
            <person name="Anvar Y."/>
            <person name="Smit S."/>
            <person name="Van Straalen N."/>
            <person name="Roelofs D."/>
        </authorList>
    </citation>
    <scope>NUCLEOTIDE SEQUENCE [LARGE SCALE GENOMIC DNA]</scope>
    <source>
        <strain evidence="9 10">VU population</strain>
        <tissue evidence="9">Whole body</tissue>
    </source>
</reference>
<gene>
    <name evidence="9" type="ORF">Fcan01_01793</name>
</gene>
<dbReference type="FunFam" id="1.10.238.10:FF:000007">
    <property type="entry name" value="Putative myosin regulatory light chain sqh"/>
    <property type="match status" value="1"/>
</dbReference>
<dbReference type="AlphaFoldDB" id="A0A226F6P0"/>
<dbReference type="PROSITE" id="PS50222">
    <property type="entry name" value="EF_HAND_2"/>
    <property type="match status" value="2"/>
</dbReference>
<dbReference type="InterPro" id="IPR036457">
    <property type="entry name" value="PPM-type-like_dom_sf"/>
</dbReference>
<sequence>MAVCLRKYGQIPVQATCNLLVTSWAPLLSRLFLVPGIGSRRQYVKISPSEATALLQENEYSEEVNYNSVKSFDTNQLSSNNPVEDARAEGRALYTTGMLFGVFDGHGGPSCAQVVAKRLLNYIAATMLPAEMLKEISSPGSLPSKDVSLLQFYNDNFELVQDLSTLYSKSFNKFLHKLHSNSTREFKMADAICESFVTLDDNISEEAKLEKLDPSRKVKPDSLHMKTLSVALSGSVGCIAHVDQEHLHVGSSGDCRQVTLTKICSWDSENESWVAHVLTEDHNADNAKEVTRLVNEHPENERDSIIRNDRLFGQLVPLRAFGDVRFKWTANDVKDYLVPMLGEQAVILSSLTPPYLTAKPDTFYHKLRASDKFMILATDGLWDLLSPSQAVHLVGEHTYGKEALKPFNLPEKGPIALGNLHGTLTSRILASKLKPIDANSATHLIRHALGGTEHGLDHQRLSQLLTLPDDSVRLFRDDITASIVFFDTTKSWPSVRSSSCCSCSKPIPTQILSLSVSCLLTHSTHSHPLVIVICYFSSNCPVTRPTHKVYNFQSEKTPYKFSVDFQQHKKTSAKMSARKTGRRGVTKKRAQRATSNVFAMFDQAQIQEFKEAFNMIDQNRDGFIDKEDLHDMLASLGKNPTDDYLEAMMNEAPGPINFTMFLTLFGERLQGTDPEDVIKNAFGCFDEENLGHVNEEKLRELLTTMGDRFTDEEVDEMFREAPIKNGSFNYVEFTRILKHGAKDKDEQEA</sequence>
<dbReference type="Pfam" id="PF13499">
    <property type="entry name" value="EF-hand_7"/>
    <property type="match status" value="1"/>
</dbReference>
<proteinExistence type="inferred from homology"/>
<dbReference type="InterPro" id="IPR050403">
    <property type="entry name" value="Myosin_RLC"/>
</dbReference>
<dbReference type="SMART" id="SM00332">
    <property type="entry name" value="PP2Cc"/>
    <property type="match status" value="1"/>
</dbReference>
<dbReference type="PANTHER" id="PTHR23049">
    <property type="entry name" value="MYOSIN REGULATORY LIGHT CHAIN 2"/>
    <property type="match status" value="1"/>
</dbReference>
<evidence type="ECO:0000256" key="6">
    <source>
        <dbReference type="RuleBase" id="RU003465"/>
    </source>
</evidence>
<evidence type="ECO:0000256" key="4">
    <source>
        <dbReference type="ARBA" id="ARBA00022837"/>
    </source>
</evidence>
<evidence type="ECO:0000256" key="1">
    <source>
        <dbReference type="ARBA" id="ARBA00022723"/>
    </source>
</evidence>
<evidence type="ECO:0000256" key="2">
    <source>
        <dbReference type="ARBA" id="ARBA00022737"/>
    </source>
</evidence>
<keyword evidence="4" id="KW-0106">Calcium</keyword>
<keyword evidence="1" id="KW-0479">Metal-binding</keyword>
<comment type="similarity">
    <text evidence="6">Belongs to the PP2C family.</text>
</comment>
<keyword evidence="5 6" id="KW-0904">Protein phosphatase</keyword>
<organism evidence="9 10">
    <name type="scientific">Folsomia candida</name>
    <name type="common">Springtail</name>
    <dbReference type="NCBI Taxonomy" id="158441"/>
    <lineage>
        <taxon>Eukaryota</taxon>
        <taxon>Metazoa</taxon>
        <taxon>Ecdysozoa</taxon>
        <taxon>Arthropoda</taxon>
        <taxon>Hexapoda</taxon>
        <taxon>Collembola</taxon>
        <taxon>Entomobryomorpha</taxon>
        <taxon>Isotomoidea</taxon>
        <taxon>Isotomidae</taxon>
        <taxon>Proisotominae</taxon>
        <taxon>Folsomia</taxon>
    </lineage>
</organism>
<dbReference type="GO" id="GO:0005509">
    <property type="term" value="F:calcium ion binding"/>
    <property type="evidence" value="ECO:0007669"/>
    <property type="project" value="InterPro"/>
</dbReference>
<dbReference type="Gene3D" id="3.60.40.10">
    <property type="entry name" value="PPM-type phosphatase domain"/>
    <property type="match status" value="1"/>
</dbReference>
<keyword evidence="3 6" id="KW-0378">Hydrolase</keyword>
<dbReference type="GO" id="GO:0009791">
    <property type="term" value="P:post-embryonic development"/>
    <property type="evidence" value="ECO:0007669"/>
    <property type="project" value="UniProtKB-ARBA"/>
</dbReference>
<name>A0A226F6P0_FOLCA</name>
<dbReference type="Gene3D" id="1.10.238.10">
    <property type="entry name" value="EF-hand"/>
    <property type="match status" value="2"/>
</dbReference>
<dbReference type="FunFam" id="1.10.238.10:FF:000010">
    <property type="entry name" value="Myosin regulatory light chain 2, atrial isoform"/>
    <property type="match status" value="1"/>
</dbReference>
<dbReference type="SMART" id="SM00054">
    <property type="entry name" value="EFh"/>
    <property type="match status" value="2"/>
</dbReference>
<dbReference type="PROSITE" id="PS01032">
    <property type="entry name" value="PPM_1"/>
    <property type="match status" value="1"/>
</dbReference>
<evidence type="ECO:0000313" key="10">
    <source>
        <dbReference type="Proteomes" id="UP000198287"/>
    </source>
</evidence>
<feature type="domain" description="EF-hand" evidence="7">
    <location>
        <begin position="673"/>
        <end position="708"/>
    </location>
</feature>
<dbReference type="InterPro" id="IPR002048">
    <property type="entry name" value="EF_hand_dom"/>
</dbReference>
<feature type="domain" description="PPM-type phosphatase" evidence="8">
    <location>
        <begin position="69"/>
        <end position="486"/>
    </location>
</feature>
<feature type="domain" description="EF-hand" evidence="7">
    <location>
        <begin position="604"/>
        <end position="639"/>
    </location>
</feature>
<dbReference type="OrthoDB" id="429467at2759"/>
<dbReference type="CDD" id="cd00143">
    <property type="entry name" value="PP2Cc"/>
    <property type="match status" value="1"/>
</dbReference>
<dbReference type="SUPFAM" id="SSF47473">
    <property type="entry name" value="EF-hand"/>
    <property type="match status" value="1"/>
</dbReference>
<comment type="caution">
    <text evidence="9">The sequence shown here is derived from an EMBL/GenBank/DDBJ whole genome shotgun (WGS) entry which is preliminary data.</text>
</comment>
<dbReference type="InterPro" id="IPR018247">
    <property type="entry name" value="EF_Hand_1_Ca_BS"/>
</dbReference>
<evidence type="ECO:0000259" key="7">
    <source>
        <dbReference type="PROSITE" id="PS50222"/>
    </source>
</evidence>
<evidence type="ECO:0000256" key="5">
    <source>
        <dbReference type="ARBA" id="ARBA00022912"/>
    </source>
</evidence>
<dbReference type="SUPFAM" id="SSF81606">
    <property type="entry name" value="PP2C-like"/>
    <property type="match status" value="1"/>
</dbReference>